<dbReference type="AlphaFoldDB" id="A0A0K2LA46"/>
<protein>
    <submittedName>
        <fullName evidence="2">Multidrug ABC transporter permease</fullName>
    </submittedName>
</protein>
<name>A0A0K2LA46_9LACO</name>
<gene>
    <name evidence="2" type="ORF">JP39_01530</name>
</gene>
<proteinExistence type="predicted"/>
<feature type="transmembrane region" description="Helical" evidence="1">
    <location>
        <begin position="129"/>
        <end position="153"/>
    </location>
</feature>
<keyword evidence="3" id="KW-1185">Reference proteome</keyword>
<evidence type="ECO:0000313" key="3">
    <source>
        <dbReference type="Proteomes" id="UP000061546"/>
    </source>
</evidence>
<evidence type="ECO:0000313" key="2">
    <source>
        <dbReference type="EMBL" id="ALB28166.1"/>
    </source>
</evidence>
<feature type="transmembrane region" description="Helical" evidence="1">
    <location>
        <begin position="93"/>
        <end position="117"/>
    </location>
</feature>
<feature type="transmembrane region" description="Helical" evidence="1">
    <location>
        <begin position="20"/>
        <end position="38"/>
    </location>
</feature>
<keyword evidence="1" id="KW-0812">Transmembrane</keyword>
<dbReference type="STRING" id="1074467.JP39_01530"/>
<dbReference type="RefSeq" id="WP_041499845.1">
    <property type="nucleotide sequence ID" value="NZ_BJDV01000014.1"/>
</dbReference>
<sequence>MRFIRLFWFHLKIYATNQYFIWLTISSTVSIFLLQFVMAYSTHNLNDPSLWLRSGVFGLWSSATTSAGCIGFQRFQGTLPYITNTRIDSRVSLMALLLPASSFGLLAFPISYLLAIILGVNHANLSWSIVFLVLALWISASLMDFLIAAFFLLTTNAIVYEELVTIPLLLVSGLFSTAPILKPILAPFQWLVPISAPVHALLNQSANFNFLAFLTSCLLWIVVTWFVANRVILIAKRTGNVGLM</sequence>
<reference evidence="2 3" key="1">
    <citation type="submission" date="2015-08" db="EMBL/GenBank/DDBJ databases">
        <title>Genomic sequence of Lactobacillus heilongjiangensis DSM 28069, isolated from Chinese traditional pickle.</title>
        <authorList>
            <person name="Jiang X."/>
            <person name="Zheng B."/>
            <person name="Cheng H."/>
        </authorList>
    </citation>
    <scope>NUCLEOTIDE SEQUENCE [LARGE SCALE GENOMIC DNA]</scope>
    <source>
        <strain evidence="2 3">DSM 28069</strain>
    </source>
</reference>
<keyword evidence="1" id="KW-0472">Membrane</keyword>
<feature type="transmembrane region" description="Helical" evidence="1">
    <location>
        <begin position="208"/>
        <end position="228"/>
    </location>
</feature>
<organism evidence="2 3">
    <name type="scientific">Companilactobacillus heilongjiangensis</name>
    <dbReference type="NCBI Taxonomy" id="1074467"/>
    <lineage>
        <taxon>Bacteria</taxon>
        <taxon>Bacillati</taxon>
        <taxon>Bacillota</taxon>
        <taxon>Bacilli</taxon>
        <taxon>Lactobacillales</taxon>
        <taxon>Lactobacillaceae</taxon>
        <taxon>Companilactobacillus</taxon>
    </lineage>
</organism>
<keyword evidence="1" id="KW-1133">Transmembrane helix</keyword>
<feature type="transmembrane region" description="Helical" evidence="1">
    <location>
        <begin position="165"/>
        <end position="188"/>
    </location>
</feature>
<feature type="transmembrane region" description="Helical" evidence="1">
    <location>
        <begin position="50"/>
        <end position="72"/>
    </location>
</feature>
<accession>A0A0K2LA46</accession>
<dbReference type="OrthoDB" id="2166220at2"/>
<dbReference type="Proteomes" id="UP000061546">
    <property type="component" value="Chromosome"/>
</dbReference>
<dbReference type="EMBL" id="CP012559">
    <property type="protein sequence ID" value="ALB28166.1"/>
    <property type="molecule type" value="Genomic_DNA"/>
</dbReference>
<dbReference type="KEGG" id="lhi:JP39_01530"/>
<evidence type="ECO:0000256" key="1">
    <source>
        <dbReference type="SAM" id="Phobius"/>
    </source>
</evidence>